<sequence>MVLENANLSREFSYDGVKFYTACIHNKLSNISLQNCGNDEFLLQFIDGSKLASSNMQAVIKQNTDAEIVVAFHSTLADLEVTYSVGKQLLRKQAKIVRADQAINYIDVECLNLSDLDEVYTVPKQADIKEMANFSGYYVELGQPVYIKSFFSGMEFPLGENRVCQQRFFSRYYVGQKVKLDEPKVIWPTILGAACGTDKEVVQTAFYDYIASIAQAIYLRKQYNSWYDHMTDINEENILQSFAAIHKGFNDYGVQLDAYVVDDGWPKYDSFWEFNAKFSNGFTNIKAELDEMNAALGLWIGPRGGYGGTEITMSNWLETHAELGLGSKNKKSNDVNVGDFRYLMALKERMLKLQADYGISYWKIDGWLLKPDTNEPSDPHGMWLMTPVYEFLLKMLTELRQASGRADYWINLTSYVNPSPWFLKWVNSLWLQTSQDVGFSTNAGDDLNSMLTYRDSKYYEFFVERGLQLPLWAIYNHEPIYGKKLMPTFLGHPFFAETEDFEHYLMFIATRGQALFEFYYSHTMFDDLRWQANARAVKWIEANWHVLRHSQLLGREARNKAVYGYYCKEPKSNEIIVSLRNPTDSKQKIQLTNLHLAANDLIIGQEKVTHLADGWVELAPYTIAIWQK</sequence>
<organism evidence="1 2">
    <name type="scientific">Amygdalobacter nucleatus</name>
    <dbReference type="NCBI Taxonomy" id="3029274"/>
    <lineage>
        <taxon>Bacteria</taxon>
        <taxon>Bacillati</taxon>
        <taxon>Bacillota</taxon>
        <taxon>Clostridia</taxon>
        <taxon>Eubacteriales</taxon>
        <taxon>Oscillospiraceae</taxon>
        <taxon>Amygdalobacter</taxon>
    </lineage>
</organism>
<reference evidence="2" key="1">
    <citation type="submission" date="2016-01" db="EMBL/GenBank/DDBJ databases">
        <authorList>
            <person name="Mitreva M."/>
            <person name="Pepin K.H."/>
            <person name="Mihindukulasuriya K.A."/>
            <person name="Fulton R."/>
            <person name="Fronick C."/>
            <person name="O'Laughlin M."/>
            <person name="Miner T."/>
            <person name="Herter B."/>
            <person name="Rosa B.A."/>
            <person name="Cordes M."/>
            <person name="Tomlinson C."/>
            <person name="Wollam A."/>
            <person name="Palsikar V.B."/>
            <person name="Mardis E.R."/>
            <person name="Wilson R.K."/>
        </authorList>
    </citation>
    <scope>NUCLEOTIDE SEQUENCE [LARGE SCALE GENOMIC DNA]</scope>
    <source>
        <strain evidence="2">KA00274</strain>
    </source>
</reference>
<dbReference type="InterPro" id="IPR017853">
    <property type="entry name" value="GH"/>
</dbReference>
<dbReference type="Proteomes" id="UP000070080">
    <property type="component" value="Unassembled WGS sequence"/>
</dbReference>
<dbReference type="RefSeq" id="WP_066713916.1">
    <property type="nucleotide sequence ID" value="NZ_JARFNM010000001.1"/>
</dbReference>
<evidence type="ECO:0000313" key="2">
    <source>
        <dbReference type="Proteomes" id="UP000070080"/>
    </source>
</evidence>
<dbReference type="AlphaFoldDB" id="A0A133YE26"/>
<gene>
    <name evidence="1" type="ORF">HMPREF1872_00700</name>
</gene>
<dbReference type="EMBL" id="LSCV01000016">
    <property type="protein sequence ID" value="KXB41383.1"/>
    <property type="molecule type" value="Genomic_DNA"/>
</dbReference>
<dbReference type="Gene3D" id="3.20.20.70">
    <property type="entry name" value="Aldolase class I"/>
    <property type="match status" value="1"/>
</dbReference>
<dbReference type="OrthoDB" id="3183911at2"/>
<dbReference type="PATRIC" id="fig|1497955.3.peg.676"/>
<comment type="caution">
    <text evidence="1">The sequence shown here is derived from an EMBL/GenBank/DDBJ whole genome shotgun (WGS) entry which is preliminary data.</text>
</comment>
<evidence type="ECO:0000313" key="1">
    <source>
        <dbReference type="EMBL" id="KXB41383.1"/>
    </source>
</evidence>
<keyword evidence="2" id="KW-1185">Reference proteome</keyword>
<protein>
    <submittedName>
        <fullName evidence="1">Alpha-N-acetylgalactosaminidase</fullName>
    </submittedName>
</protein>
<dbReference type="InterPro" id="IPR013785">
    <property type="entry name" value="Aldolase_TIM"/>
</dbReference>
<proteinExistence type="predicted"/>
<name>A0A133YE26_9FIRM</name>
<dbReference type="SUPFAM" id="SSF51445">
    <property type="entry name" value="(Trans)glycosidases"/>
    <property type="match status" value="1"/>
</dbReference>
<dbReference type="STRING" id="1497955.HMPREF1872_00700"/>
<accession>A0A133YE26</accession>